<dbReference type="InterPro" id="IPR002347">
    <property type="entry name" value="SDR_fam"/>
</dbReference>
<feature type="domain" description="Ketoreductase" evidence="14">
    <location>
        <begin position="6"/>
        <end position="186"/>
    </location>
</feature>
<keyword evidence="4 13" id="KW-0444">Lipid biosynthesis</keyword>
<evidence type="ECO:0000256" key="10">
    <source>
        <dbReference type="ARBA" id="ARBA00048508"/>
    </source>
</evidence>
<dbReference type="NCBIfam" id="NF004198">
    <property type="entry name" value="PRK05653.1-3"/>
    <property type="match status" value="1"/>
</dbReference>
<dbReference type="InterPro" id="IPR050259">
    <property type="entry name" value="SDR"/>
</dbReference>
<dbReference type="RefSeq" id="WP_019542817.1">
    <property type="nucleotide sequence ID" value="NZ_JABAFA010000010.1"/>
</dbReference>
<dbReference type="NCBIfam" id="NF009466">
    <property type="entry name" value="PRK12826.1-2"/>
    <property type="match status" value="1"/>
</dbReference>
<proteinExistence type="inferred from homology"/>
<dbReference type="Gene3D" id="3.40.50.720">
    <property type="entry name" value="NAD(P)-binding Rossmann-like Domain"/>
    <property type="match status" value="1"/>
</dbReference>
<evidence type="ECO:0000259" key="14">
    <source>
        <dbReference type="SMART" id="SM00822"/>
    </source>
</evidence>
<comment type="subunit">
    <text evidence="13">Homotetramer.</text>
</comment>
<dbReference type="SMART" id="SM00822">
    <property type="entry name" value="PKS_KR"/>
    <property type="match status" value="1"/>
</dbReference>
<evidence type="ECO:0000256" key="1">
    <source>
        <dbReference type="ARBA" id="ARBA00002607"/>
    </source>
</evidence>
<gene>
    <name evidence="15" type="primary">fabG</name>
    <name evidence="15" type="ORF">HF878_04685</name>
</gene>
<dbReference type="EMBL" id="JABAFA010000010">
    <property type="protein sequence ID" value="NMD98783.1"/>
    <property type="molecule type" value="Genomic_DNA"/>
</dbReference>
<dbReference type="FunFam" id="3.40.50.720:FF:000037">
    <property type="entry name" value="3-oxoacyl-[acyl-carrier-protein] reductase FabG"/>
    <property type="match status" value="1"/>
</dbReference>
<evidence type="ECO:0000256" key="7">
    <source>
        <dbReference type="ARBA" id="ARBA00023002"/>
    </source>
</evidence>
<dbReference type="NCBIfam" id="NF005559">
    <property type="entry name" value="PRK07231.1"/>
    <property type="match status" value="1"/>
</dbReference>
<dbReference type="EC" id="1.1.1.100" evidence="13"/>
<dbReference type="PANTHER" id="PTHR42879">
    <property type="entry name" value="3-OXOACYL-(ACYL-CARRIER-PROTEIN) REDUCTASE"/>
    <property type="match status" value="1"/>
</dbReference>
<dbReference type="InterPro" id="IPR036291">
    <property type="entry name" value="NAD(P)-bd_dom_sf"/>
</dbReference>
<feature type="binding site" evidence="12">
    <location>
        <position position="90"/>
    </location>
    <ligand>
        <name>NADP(+)</name>
        <dbReference type="ChEBI" id="CHEBI:58349"/>
    </ligand>
</feature>
<dbReference type="SUPFAM" id="SSF51735">
    <property type="entry name" value="NAD(P)-binding Rossmann-fold domains"/>
    <property type="match status" value="1"/>
</dbReference>
<accession>A0A848B4C1</accession>
<name>A0A848B4C1_9FIRM</name>
<dbReference type="PRINTS" id="PR00080">
    <property type="entry name" value="SDRFAMILY"/>
</dbReference>
<dbReference type="UniPathway" id="UPA00094"/>
<feature type="binding site" evidence="12">
    <location>
        <position position="188"/>
    </location>
    <ligand>
        <name>NADP(+)</name>
        <dbReference type="ChEBI" id="CHEBI:58349"/>
    </ligand>
</feature>
<comment type="similarity">
    <text evidence="3 13">Belongs to the short-chain dehydrogenases/reductases (SDR) family.</text>
</comment>
<feature type="binding site" evidence="12">
    <location>
        <begin position="12"/>
        <end position="15"/>
    </location>
    <ligand>
        <name>NADP(+)</name>
        <dbReference type="ChEBI" id="CHEBI:58349"/>
    </ligand>
</feature>
<evidence type="ECO:0000256" key="4">
    <source>
        <dbReference type="ARBA" id="ARBA00022516"/>
    </source>
</evidence>
<evidence type="ECO:0000256" key="6">
    <source>
        <dbReference type="ARBA" id="ARBA00022857"/>
    </source>
</evidence>
<dbReference type="Pfam" id="PF13561">
    <property type="entry name" value="adh_short_C2"/>
    <property type="match status" value="1"/>
</dbReference>
<sequence length="247" mass="25563">MLLDGKTALVTGASRGIGRAIALRLAAEGAHVAINYAGNTAKAEETKAAIEAAGGKAALFQADVSDSAQVEQMVAAVTEEFGTIDILVNNAGITRDGLLMRMKEEDFDAVLDTNLKGIFHVTKAVSKLMMKKRAGRIVNMASVVGIMGNAGQTNYAAAKAGVIGFTKSAAREFAARGITVNAVAPGFIATDMTAAMPEKAKEATLAAIPLRRMGEPEDVANAVAFLVSDQASYITGQVVKVDGGMVM</sequence>
<keyword evidence="9 13" id="KW-0275">Fatty acid biosynthesis</keyword>
<dbReference type="NCBIfam" id="TIGR01830">
    <property type="entry name" value="3oxo_ACP_reduc"/>
    <property type="match status" value="1"/>
</dbReference>
<dbReference type="InterPro" id="IPR020904">
    <property type="entry name" value="Sc_DH/Rdtase_CS"/>
</dbReference>
<dbReference type="NCBIfam" id="NF009464">
    <property type="entry name" value="PRK12824.1"/>
    <property type="match status" value="1"/>
</dbReference>
<evidence type="ECO:0000256" key="3">
    <source>
        <dbReference type="ARBA" id="ARBA00006484"/>
    </source>
</evidence>
<organism evidence="15 16">
    <name type="scientific">Selenomonas bovis</name>
    <dbReference type="NCBI Taxonomy" id="416586"/>
    <lineage>
        <taxon>Bacteria</taxon>
        <taxon>Bacillati</taxon>
        <taxon>Bacillota</taxon>
        <taxon>Negativicutes</taxon>
        <taxon>Selenomonadales</taxon>
        <taxon>Selenomonadaceae</taxon>
        <taxon>Selenomonas</taxon>
    </lineage>
</organism>
<dbReference type="PANTHER" id="PTHR42879:SF2">
    <property type="entry name" value="3-OXOACYL-[ACYL-CARRIER-PROTEIN] REDUCTASE FABG"/>
    <property type="match status" value="1"/>
</dbReference>
<dbReference type="NCBIfam" id="NF004197">
    <property type="entry name" value="PRK05653.1-1"/>
    <property type="match status" value="1"/>
</dbReference>
<evidence type="ECO:0000256" key="2">
    <source>
        <dbReference type="ARBA" id="ARBA00005194"/>
    </source>
</evidence>
<comment type="pathway">
    <text evidence="2 13">Lipid metabolism; fatty acid biosynthesis.</text>
</comment>
<dbReference type="Proteomes" id="UP000543804">
    <property type="component" value="Unassembled WGS sequence"/>
</dbReference>
<dbReference type="AlphaFoldDB" id="A0A848B4C1"/>
<comment type="function">
    <text evidence="1 13">Catalyzes the NADPH-dependent reduction of beta-ketoacyl-ACP substrates to beta-hydroxyacyl-ACP products, the first reductive step in the elongation cycle of fatty acid biosynthesis.</text>
</comment>
<keyword evidence="5 13" id="KW-0276">Fatty acid metabolism</keyword>
<keyword evidence="7 13" id="KW-0560">Oxidoreductase</keyword>
<dbReference type="NCBIfam" id="NF004199">
    <property type="entry name" value="PRK05653.1-4"/>
    <property type="match status" value="1"/>
</dbReference>
<evidence type="ECO:0000256" key="11">
    <source>
        <dbReference type="PIRSR" id="PIRSR611284-1"/>
    </source>
</evidence>
<feature type="binding site" evidence="12">
    <location>
        <begin position="155"/>
        <end position="159"/>
    </location>
    <ligand>
        <name>NADP(+)</name>
        <dbReference type="ChEBI" id="CHEBI:58349"/>
    </ligand>
</feature>
<evidence type="ECO:0000256" key="5">
    <source>
        <dbReference type="ARBA" id="ARBA00022832"/>
    </source>
</evidence>
<reference evidence="15 16" key="1">
    <citation type="submission" date="2020-04" db="EMBL/GenBank/DDBJ databases">
        <authorList>
            <person name="Hitch T.C.A."/>
            <person name="Wylensek D."/>
            <person name="Clavel T."/>
        </authorList>
    </citation>
    <scope>NUCLEOTIDE SEQUENCE [LARGE SCALE GENOMIC DNA]</scope>
    <source>
        <strain evidence="15 16">PG-130-P53-12</strain>
    </source>
</reference>
<dbReference type="GO" id="GO:0004316">
    <property type="term" value="F:3-oxoacyl-[acyl-carrier-protein] reductase (NADPH) activity"/>
    <property type="evidence" value="ECO:0007669"/>
    <property type="project" value="UniProtKB-UniRule"/>
</dbReference>
<evidence type="ECO:0000256" key="9">
    <source>
        <dbReference type="ARBA" id="ARBA00023160"/>
    </source>
</evidence>
<dbReference type="NCBIfam" id="NF004200">
    <property type="entry name" value="PRK05653.1-5"/>
    <property type="match status" value="1"/>
</dbReference>
<dbReference type="GO" id="GO:0051287">
    <property type="term" value="F:NAD binding"/>
    <property type="evidence" value="ECO:0007669"/>
    <property type="project" value="UniProtKB-UniRule"/>
</dbReference>
<dbReference type="CDD" id="cd05333">
    <property type="entry name" value="BKR_SDR_c"/>
    <property type="match status" value="1"/>
</dbReference>
<keyword evidence="8 13" id="KW-0443">Lipid metabolism</keyword>
<evidence type="ECO:0000313" key="16">
    <source>
        <dbReference type="Proteomes" id="UP000543804"/>
    </source>
</evidence>
<comment type="catalytic activity">
    <reaction evidence="10 13">
        <text>a (3R)-hydroxyacyl-[ACP] + NADP(+) = a 3-oxoacyl-[ACP] + NADPH + H(+)</text>
        <dbReference type="Rhea" id="RHEA:17397"/>
        <dbReference type="Rhea" id="RHEA-COMP:9916"/>
        <dbReference type="Rhea" id="RHEA-COMP:9945"/>
        <dbReference type="ChEBI" id="CHEBI:15378"/>
        <dbReference type="ChEBI" id="CHEBI:57783"/>
        <dbReference type="ChEBI" id="CHEBI:58349"/>
        <dbReference type="ChEBI" id="CHEBI:78776"/>
        <dbReference type="ChEBI" id="CHEBI:78827"/>
        <dbReference type="EC" id="1.1.1.100"/>
    </reaction>
</comment>
<feature type="active site" description="Proton acceptor" evidence="11">
    <location>
        <position position="155"/>
    </location>
</feature>
<evidence type="ECO:0000313" key="15">
    <source>
        <dbReference type="EMBL" id="NMD98783.1"/>
    </source>
</evidence>
<dbReference type="PROSITE" id="PS00061">
    <property type="entry name" value="ADH_SHORT"/>
    <property type="match status" value="1"/>
</dbReference>
<dbReference type="InterPro" id="IPR057326">
    <property type="entry name" value="KR_dom"/>
</dbReference>
<evidence type="ECO:0000256" key="8">
    <source>
        <dbReference type="ARBA" id="ARBA00023098"/>
    </source>
</evidence>
<evidence type="ECO:0000256" key="13">
    <source>
        <dbReference type="RuleBase" id="RU366074"/>
    </source>
</evidence>
<dbReference type="GO" id="GO:0006633">
    <property type="term" value="P:fatty acid biosynthetic process"/>
    <property type="evidence" value="ECO:0007669"/>
    <property type="project" value="UniProtKB-UniPathway"/>
</dbReference>
<dbReference type="PRINTS" id="PR00081">
    <property type="entry name" value="GDHRDH"/>
</dbReference>
<dbReference type="InterPro" id="IPR011284">
    <property type="entry name" value="3oxo_ACP_reduc"/>
</dbReference>
<comment type="caution">
    <text evidence="15">The sequence shown here is derived from an EMBL/GenBank/DDBJ whole genome shotgun (WGS) entry which is preliminary data.</text>
</comment>
<protein>
    <recommendedName>
        <fullName evidence="13">3-oxoacyl-[acyl-carrier-protein] reductase</fullName>
        <ecNumber evidence="13">1.1.1.100</ecNumber>
    </recommendedName>
</protein>
<keyword evidence="16" id="KW-1185">Reference proteome</keyword>
<keyword evidence="6 12" id="KW-0521">NADP</keyword>
<evidence type="ECO:0000256" key="12">
    <source>
        <dbReference type="PIRSR" id="PIRSR611284-2"/>
    </source>
</evidence>